<dbReference type="InterPro" id="IPR031468">
    <property type="entry name" value="SMP_LBD"/>
</dbReference>
<comment type="function">
    <text evidence="9">Component of the ERMES/MDM complex, which serves as a molecular tether to connect the endoplasmic reticulum (ER) and mitochondria. Components of this complex are involved in the control of mitochondrial shape and protein biogenesis, and function in nonvesicular lipid trafficking between the ER and mitochondria. MDM12 is required for the interaction of the ER-resident membrane protein MMM1 and the outer mitochondrial membrane-resident beta-barrel protein MDM10. The MDM12-MMM1 subcomplex functions in the major beta-barrel assembly pathway that is responsible for biogenesis of all mitochondrial outer membrane beta-barrel proteins, and acts in a late step after the SAM complex. The MDM10-MDM12-MMM1 subcomplex further acts in the TOM40-specific pathway after the action of the MDM12-MMM1 complex. Essential for establishing and maintaining the structure of mitochondria and maintenance of mtDNA nucleoids.</text>
</comment>
<accession>A0AAV5QPD7</accession>
<dbReference type="GO" id="GO:1990456">
    <property type="term" value="P:mitochondrion-endoplasmic reticulum membrane tethering"/>
    <property type="evidence" value="ECO:0007669"/>
    <property type="project" value="TreeGrafter"/>
</dbReference>
<evidence type="ECO:0000256" key="4">
    <source>
        <dbReference type="ARBA" id="ARBA00022824"/>
    </source>
</evidence>
<sequence length="306" mass="34343">MSLEINWNLLSSDDNLKDELRNFLDQQLQKIELPEFLKDVSVTEFNIGKIPPQVTLRHIGDPFDEFYEDSDEEDQNISGDSKEQQTPSISSKGNSERSDSKDLQMIAEIDYRGDLYVEISTNLLLNYPSESFIELPIKLKISDLVIHSLVILSYAKNLVNFSFLCDITDDNLDSFVNQKGSSSANTYNNTNATAPNTPISPGFSNNGRHNSNAGQPSFSSNVNPSRYTNKDRIDIIKDLKIDSEIGGGTLGNQSNGSVLMNVGKVEKFLVEKFRSILRDELAWPGWISFDLSNDDDDDDESYEDVS</sequence>
<dbReference type="InterPro" id="IPR027532">
    <property type="entry name" value="Mdm12"/>
</dbReference>
<keyword evidence="5" id="KW-0445">Lipid transport</keyword>
<comment type="caution">
    <text evidence="12">The sequence shown here is derived from an EMBL/GenBank/DDBJ whole genome shotgun (WGS) entry which is preliminary data.</text>
</comment>
<feature type="region of interest" description="Disordered" evidence="10">
    <location>
        <begin position="183"/>
        <end position="226"/>
    </location>
</feature>
<feature type="compositionally biased region" description="Polar residues" evidence="10">
    <location>
        <begin position="202"/>
        <end position="226"/>
    </location>
</feature>
<keyword evidence="3 9" id="KW-1000">Mitochondrion outer membrane</keyword>
<dbReference type="AlphaFoldDB" id="A0AAV5QPD7"/>
<protein>
    <recommendedName>
        <fullName evidence="9">Mitochondrial distribution and morphology protein 12</fullName>
    </recommendedName>
    <alternativeName>
        <fullName evidence="9">Mitochondrial inheritance component MDM12</fullName>
    </alternativeName>
</protein>
<feature type="compositionally biased region" description="Low complexity" evidence="10">
    <location>
        <begin position="183"/>
        <end position="201"/>
    </location>
</feature>
<comment type="subunit">
    <text evidence="9">Component of the ER-mitochondria encounter structure (ERMES) or MDM complex, composed of MMM1, MDM10, MDM12 and MDM34. A MMM1 homodimer associates with one molecule of MDM12 on each side in a pairwise head-to-tail manner, and the SMP-LTD domains of MMM1 and MDM12 generate a continuous hydrophobic tunnel for phospholipid trafficking.</text>
</comment>
<evidence type="ECO:0000256" key="1">
    <source>
        <dbReference type="ARBA" id="ARBA00004370"/>
    </source>
</evidence>
<dbReference type="PROSITE" id="PS51847">
    <property type="entry name" value="SMP"/>
    <property type="match status" value="1"/>
</dbReference>
<feature type="region of interest" description="Disordered" evidence="10">
    <location>
        <begin position="65"/>
        <end position="100"/>
    </location>
</feature>
<feature type="domain" description="SMP-LTD" evidence="11">
    <location>
        <begin position="1"/>
        <end position="292"/>
    </location>
</feature>
<keyword evidence="4 9" id="KW-0256">Endoplasmic reticulum</keyword>
<comment type="similarity">
    <text evidence="9">Belongs to the MDM12 family.</text>
</comment>
<gene>
    <name evidence="9" type="primary">MDM12</name>
    <name evidence="12" type="ORF">DASC09_033530</name>
</gene>
<dbReference type="CDD" id="cd21672">
    <property type="entry name" value="SMP_Mdm12"/>
    <property type="match status" value="1"/>
</dbReference>
<keyword evidence="2" id="KW-0813">Transport</keyword>
<evidence type="ECO:0000256" key="2">
    <source>
        <dbReference type="ARBA" id="ARBA00022448"/>
    </source>
</evidence>
<comment type="subcellular location">
    <subcellularLocation>
        <location evidence="1">Membrane</location>
    </subcellularLocation>
    <subcellularLocation>
        <location evidence="9">Mitochondrion outer membrane</location>
        <topology evidence="9">Peripheral membrane protein</topology>
        <orientation evidence="9">Cytoplasmic side</orientation>
    </subcellularLocation>
    <subcellularLocation>
        <location evidence="9">Endoplasmic reticulum membrane</location>
        <topology evidence="9">Peripheral membrane protein</topology>
        <orientation evidence="9">Cytoplasmic side</orientation>
    </subcellularLocation>
    <text evidence="9">The ERMES/MDM complex localizes to a few discrete foci (around 10 per single cell), that represent mitochondria-endoplasmic reticulum junctions. These foci are often found next to mtDNA nucleoids.</text>
</comment>
<evidence type="ECO:0000256" key="7">
    <source>
        <dbReference type="ARBA" id="ARBA00023128"/>
    </source>
</evidence>
<dbReference type="GO" id="GO:0015914">
    <property type="term" value="P:phospholipid transport"/>
    <property type="evidence" value="ECO:0007669"/>
    <property type="project" value="TreeGrafter"/>
</dbReference>
<evidence type="ECO:0000256" key="10">
    <source>
        <dbReference type="SAM" id="MobiDB-lite"/>
    </source>
</evidence>
<reference evidence="12 13" key="1">
    <citation type="journal article" date="2023" name="Elife">
        <title>Identification of key yeast species and microbe-microbe interactions impacting larval growth of Drosophila in the wild.</title>
        <authorList>
            <person name="Mure A."/>
            <person name="Sugiura Y."/>
            <person name="Maeda R."/>
            <person name="Honda K."/>
            <person name="Sakurai N."/>
            <person name="Takahashi Y."/>
            <person name="Watada M."/>
            <person name="Katoh T."/>
            <person name="Gotoh A."/>
            <person name="Gotoh Y."/>
            <person name="Taniguchi I."/>
            <person name="Nakamura K."/>
            <person name="Hayashi T."/>
            <person name="Katayama T."/>
            <person name="Uemura T."/>
            <person name="Hattori Y."/>
        </authorList>
    </citation>
    <scope>NUCLEOTIDE SEQUENCE [LARGE SCALE GENOMIC DNA]</scope>
    <source>
        <strain evidence="12 13">SC-9</strain>
    </source>
</reference>
<keyword evidence="6" id="KW-0446">Lipid-binding</keyword>
<evidence type="ECO:0000313" key="13">
    <source>
        <dbReference type="Proteomes" id="UP001360560"/>
    </source>
</evidence>
<evidence type="ECO:0000256" key="8">
    <source>
        <dbReference type="ARBA" id="ARBA00023136"/>
    </source>
</evidence>
<dbReference type="EMBL" id="BTFZ01000011">
    <property type="protein sequence ID" value="GMM36028.1"/>
    <property type="molecule type" value="Genomic_DNA"/>
</dbReference>
<dbReference type="Pfam" id="PF26544">
    <property type="entry name" value="Mdm12"/>
    <property type="match status" value="2"/>
</dbReference>
<proteinExistence type="inferred from homology"/>
<evidence type="ECO:0000256" key="6">
    <source>
        <dbReference type="ARBA" id="ARBA00023121"/>
    </source>
</evidence>
<dbReference type="PANTHER" id="PTHR28204">
    <property type="entry name" value="MITOCHONDRIAL DISTRIBUTION AND MORPHOLOGY PROTEIN 12"/>
    <property type="match status" value="1"/>
</dbReference>
<dbReference type="GO" id="GO:0045040">
    <property type="term" value="P:protein insertion into mitochondrial outer membrane"/>
    <property type="evidence" value="ECO:0007669"/>
    <property type="project" value="UniProtKB-UniRule"/>
</dbReference>
<keyword evidence="7 9" id="KW-0496">Mitochondrion</keyword>
<dbReference type="GO" id="GO:0005789">
    <property type="term" value="C:endoplasmic reticulum membrane"/>
    <property type="evidence" value="ECO:0007669"/>
    <property type="project" value="UniProtKB-SubCell"/>
</dbReference>
<feature type="compositionally biased region" description="Polar residues" evidence="10">
    <location>
        <begin position="76"/>
        <end position="93"/>
    </location>
</feature>
<evidence type="ECO:0000256" key="9">
    <source>
        <dbReference type="HAMAP-Rule" id="MF_03104"/>
    </source>
</evidence>
<dbReference type="Proteomes" id="UP001360560">
    <property type="component" value="Unassembled WGS sequence"/>
</dbReference>
<keyword evidence="8 9" id="KW-0472">Membrane</keyword>
<dbReference type="PANTHER" id="PTHR28204:SF1">
    <property type="entry name" value="MITOCHONDRIAL DISTRIBUTION AND MORPHOLOGY PROTEIN 12"/>
    <property type="match status" value="1"/>
</dbReference>
<evidence type="ECO:0000313" key="12">
    <source>
        <dbReference type="EMBL" id="GMM36028.1"/>
    </source>
</evidence>
<keyword evidence="13" id="KW-1185">Reference proteome</keyword>
<feature type="compositionally biased region" description="Acidic residues" evidence="10">
    <location>
        <begin position="65"/>
        <end position="75"/>
    </location>
</feature>
<name>A0AAV5QPD7_9ASCO</name>
<dbReference type="HAMAP" id="MF_03104">
    <property type="entry name" value="Mdm12"/>
    <property type="match status" value="1"/>
</dbReference>
<dbReference type="GO" id="GO:0032865">
    <property type="term" value="C:ERMES complex"/>
    <property type="evidence" value="ECO:0007669"/>
    <property type="project" value="UniProtKB-UniRule"/>
</dbReference>
<evidence type="ECO:0000259" key="11">
    <source>
        <dbReference type="PROSITE" id="PS51847"/>
    </source>
</evidence>
<organism evidence="12 13">
    <name type="scientific">Saccharomycopsis crataegensis</name>
    <dbReference type="NCBI Taxonomy" id="43959"/>
    <lineage>
        <taxon>Eukaryota</taxon>
        <taxon>Fungi</taxon>
        <taxon>Dikarya</taxon>
        <taxon>Ascomycota</taxon>
        <taxon>Saccharomycotina</taxon>
        <taxon>Saccharomycetes</taxon>
        <taxon>Saccharomycopsidaceae</taxon>
        <taxon>Saccharomycopsis</taxon>
    </lineage>
</organism>
<evidence type="ECO:0000256" key="3">
    <source>
        <dbReference type="ARBA" id="ARBA00022787"/>
    </source>
</evidence>
<evidence type="ECO:0000256" key="5">
    <source>
        <dbReference type="ARBA" id="ARBA00023055"/>
    </source>
</evidence>
<dbReference type="GO" id="GO:0008289">
    <property type="term" value="F:lipid binding"/>
    <property type="evidence" value="ECO:0007669"/>
    <property type="project" value="UniProtKB-KW"/>
</dbReference>